<gene>
    <name evidence="1" type="ORF">QWJ41_20840</name>
</gene>
<organism evidence="1 2">
    <name type="scientific">Nocardioides cremeus</name>
    <dbReference type="NCBI Taxonomy" id="3058044"/>
    <lineage>
        <taxon>Bacteria</taxon>
        <taxon>Bacillati</taxon>
        <taxon>Actinomycetota</taxon>
        <taxon>Actinomycetes</taxon>
        <taxon>Propionibacteriales</taxon>
        <taxon>Nocardioidaceae</taxon>
        <taxon>Nocardioides</taxon>
    </lineage>
</organism>
<dbReference type="EMBL" id="JAULSC010000089">
    <property type="protein sequence ID" value="MDO3398172.1"/>
    <property type="molecule type" value="Genomic_DNA"/>
</dbReference>
<accession>A0ABT8TW35</accession>
<reference evidence="1" key="1">
    <citation type="submission" date="2023-06" db="EMBL/GenBank/DDBJ databases">
        <title>Genome sequence of Nocardioides sp. SOB44.</title>
        <authorList>
            <person name="Zhang G."/>
        </authorList>
    </citation>
    <scope>NUCLEOTIDE SEQUENCE</scope>
    <source>
        <strain evidence="1">SOB44</strain>
    </source>
</reference>
<keyword evidence="2" id="KW-1185">Reference proteome</keyword>
<proteinExistence type="predicted"/>
<protein>
    <recommendedName>
        <fullName evidence="3">Transposase</fullName>
    </recommendedName>
</protein>
<evidence type="ECO:0000313" key="1">
    <source>
        <dbReference type="EMBL" id="MDO3398172.1"/>
    </source>
</evidence>
<comment type="caution">
    <text evidence="1">The sequence shown here is derived from an EMBL/GenBank/DDBJ whole genome shotgun (WGS) entry which is preliminary data.</text>
</comment>
<name>A0ABT8TW35_9ACTN</name>
<dbReference type="RefSeq" id="WP_302710384.1">
    <property type="nucleotide sequence ID" value="NZ_JAULSC010000089.1"/>
</dbReference>
<evidence type="ECO:0000313" key="2">
    <source>
        <dbReference type="Proteomes" id="UP001168363"/>
    </source>
</evidence>
<sequence length="63" mass="7399">MKGALGLRPVFHYREDRIRAHIQLCWLGLLLLRVVENATDDTWRNVRNELDRMHLVTLATADD</sequence>
<dbReference type="Proteomes" id="UP001168363">
    <property type="component" value="Unassembled WGS sequence"/>
</dbReference>
<evidence type="ECO:0008006" key="3">
    <source>
        <dbReference type="Google" id="ProtNLM"/>
    </source>
</evidence>